<evidence type="ECO:0000313" key="5">
    <source>
        <dbReference type="EMBL" id="KAL2288577.1"/>
    </source>
</evidence>
<sequence>MTSLFANNLMRLSAAGKLCTAMGIRLVNNTQVVHLAANAGFNALFIDLEHSTLSIQDASQHCIVGLQLGITPFVRVPYQCGNGFVQKVLDGGAMGVIFPHIHNRKDAQAAVSICKYPPQGTRSITGQLPLFSLKPTPQEVVISETNTNGSSVFLMIETKESLDHINEIASVHGADVILVGSNDLAIELGVPGQFNSKTFREALEIVSKACKKHGRVFGLAGIYDNHDLHDWAINELGARFLLGGQDSAILARGTKEIVAAIMKVPR</sequence>
<dbReference type="SUPFAM" id="SSF51621">
    <property type="entry name" value="Phosphoenolpyruvate/pyruvate domain"/>
    <property type="match status" value="1"/>
</dbReference>
<evidence type="ECO:0000313" key="6">
    <source>
        <dbReference type="Proteomes" id="UP001600888"/>
    </source>
</evidence>
<dbReference type="Pfam" id="PF03328">
    <property type="entry name" value="HpcH_HpaI"/>
    <property type="match status" value="1"/>
</dbReference>
<dbReference type="Proteomes" id="UP001600888">
    <property type="component" value="Unassembled WGS sequence"/>
</dbReference>
<organism evidence="5 6">
    <name type="scientific">Diaporthe vaccinii</name>
    <dbReference type="NCBI Taxonomy" id="105482"/>
    <lineage>
        <taxon>Eukaryota</taxon>
        <taxon>Fungi</taxon>
        <taxon>Dikarya</taxon>
        <taxon>Ascomycota</taxon>
        <taxon>Pezizomycotina</taxon>
        <taxon>Sordariomycetes</taxon>
        <taxon>Sordariomycetidae</taxon>
        <taxon>Diaporthales</taxon>
        <taxon>Diaporthaceae</taxon>
        <taxon>Diaporthe</taxon>
        <taxon>Diaporthe eres species complex</taxon>
    </lineage>
</organism>
<accession>A0ABR4F1L2</accession>
<evidence type="ECO:0000259" key="4">
    <source>
        <dbReference type="Pfam" id="PF03328"/>
    </source>
</evidence>
<dbReference type="Gene3D" id="3.20.20.60">
    <property type="entry name" value="Phosphoenolpyruvate-binding domains"/>
    <property type="match status" value="1"/>
</dbReference>
<evidence type="ECO:0000256" key="3">
    <source>
        <dbReference type="ARBA" id="ARBA00023239"/>
    </source>
</evidence>
<keyword evidence="6" id="KW-1185">Reference proteome</keyword>
<feature type="domain" description="HpcH/HpaI aldolase/citrate lyase" evidence="4">
    <location>
        <begin position="28"/>
        <end position="216"/>
    </location>
</feature>
<dbReference type="EMBL" id="JBAWTH010000016">
    <property type="protein sequence ID" value="KAL2288577.1"/>
    <property type="molecule type" value="Genomic_DNA"/>
</dbReference>
<gene>
    <name evidence="5" type="ORF">FJTKL_03937</name>
</gene>
<keyword evidence="3" id="KW-0456">Lyase</keyword>
<evidence type="ECO:0000256" key="2">
    <source>
        <dbReference type="ARBA" id="ARBA00022723"/>
    </source>
</evidence>
<dbReference type="PANTHER" id="PTHR30502">
    <property type="entry name" value="2-KETO-3-DEOXY-L-RHAMNONATE ALDOLASE"/>
    <property type="match status" value="1"/>
</dbReference>
<name>A0ABR4F1L2_9PEZI</name>
<proteinExistence type="inferred from homology"/>
<dbReference type="InterPro" id="IPR050251">
    <property type="entry name" value="HpcH-HpaI_aldolase"/>
</dbReference>
<keyword evidence="2" id="KW-0479">Metal-binding</keyword>
<reference evidence="5 6" key="1">
    <citation type="submission" date="2024-03" db="EMBL/GenBank/DDBJ databases">
        <title>A high-quality draft genome sequence of Diaporthe vaccinii, a causative agent of upright dieback and viscid rot disease in cranberry plants.</title>
        <authorList>
            <person name="Sarrasin M."/>
            <person name="Lang B.F."/>
            <person name="Burger G."/>
        </authorList>
    </citation>
    <scope>NUCLEOTIDE SEQUENCE [LARGE SCALE GENOMIC DNA]</scope>
    <source>
        <strain evidence="5 6">IS7</strain>
    </source>
</reference>
<dbReference type="InterPro" id="IPR015813">
    <property type="entry name" value="Pyrv/PenolPyrv_kinase-like_dom"/>
</dbReference>
<comment type="similarity">
    <text evidence="1">Belongs to the HpcH/HpaI aldolase family.</text>
</comment>
<dbReference type="PANTHER" id="PTHR30502:SF0">
    <property type="entry name" value="PHOSPHOENOLPYRUVATE CARBOXYLASE FAMILY PROTEIN"/>
    <property type="match status" value="1"/>
</dbReference>
<protein>
    <recommendedName>
        <fullName evidence="4">HpcH/HpaI aldolase/citrate lyase domain-containing protein</fullName>
    </recommendedName>
</protein>
<evidence type="ECO:0000256" key="1">
    <source>
        <dbReference type="ARBA" id="ARBA00005568"/>
    </source>
</evidence>
<dbReference type="InterPro" id="IPR040442">
    <property type="entry name" value="Pyrv_kinase-like_dom_sf"/>
</dbReference>
<dbReference type="InterPro" id="IPR005000">
    <property type="entry name" value="Aldolase/citrate-lyase_domain"/>
</dbReference>
<comment type="caution">
    <text evidence="5">The sequence shown here is derived from an EMBL/GenBank/DDBJ whole genome shotgun (WGS) entry which is preliminary data.</text>
</comment>